<evidence type="ECO:0000256" key="3">
    <source>
        <dbReference type="SAM" id="SignalP"/>
    </source>
</evidence>
<dbReference type="GO" id="GO:0008233">
    <property type="term" value="F:peptidase activity"/>
    <property type="evidence" value="ECO:0007669"/>
    <property type="project" value="UniProtKB-KW"/>
</dbReference>
<comment type="caution">
    <text evidence="5">The sequence shown here is derived from an EMBL/GenBank/DDBJ whole genome shotgun (WGS) entry which is preliminary data.</text>
</comment>
<dbReference type="InterPro" id="IPR009003">
    <property type="entry name" value="Peptidase_S1_PA"/>
</dbReference>
<dbReference type="SMART" id="SM00020">
    <property type="entry name" value="Tryp_SPc"/>
    <property type="match status" value="1"/>
</dbReference>
<dbReference type="InterPro" id="IPR001254">
    <property type="entry name" value="Trypsin_dom"/>
</dbReference>
<organism evidence="5 6">
    <name type="scientific">Apodemus speciosus</name>
    <name type="common">Large Japanese field mouse</name>
    <dbReference type="NCBI Taxonomy" id="105296"/>
    <lineage>
        <taxon>Eukaryota</taxon>
        <taxon>Metazoa</taxon>
        <taxon>Chordata</taxon>
        <taxon>Craniata</taxon>
        <taxon>Vertebrata</taxon>
        <taxon>Euteleostomi</taxon>
        <taxon>Mammalia</taxon>
        <taxon>Eutheria</taxon>
        <taxon>Euarchontoglires</taxon>
        <taxon>Glires</taxon>
        <taxon>Rodentia</taxon>
        <taxon>Myomorpha</taxon>
        <taxon>Muroidea</taxon>
        <taxon>Muridae</taxon>
        <taxon>Murinae</taxon>
        <taxon>Apodemus</taxon>
    </lineage>
</organism>
<dbReference type="InterPro" id="IPR001314">
    <property type="entry name" value="Peptidase_S1A"/>
</dbReference>
<proteinExistence type="predicted"/>
<dbReference type="EMBL" id="BAAFST010000009">
    <property type="protein sequence ID" value="GAB1294742.1"/>
    <property type="molecule type" value="Genomic_DNA"/>
</dbReference>
<evidence type="ECO:0000256" key="1">
    <source>
        <dbReference type="ARBA" id="ARBA00023157"/>
    </source>
</evidence>
<dbReference type="InterPro" id="IPR043504">
    <property type="entry name" value="Peptidase_S1_PA_chymotrypsin"/>
</dbReference>
<evidence type="ECO:0000313" key="6">
    <source>
        <dbReference type="Proteomes" id="UP001623349"/>
    </source>
</evidence>
<dbReference type="Pfam" id="PF00089">
    <property type="entry name" value="Trypsin"/>
    <property type="match status" value="1"/>
</dbReference>
<dbReference type="PANTHER" id="PTHR24253">
    <property type="entry name" value="TRANSMEMBRANE PROTEASE SERINE"/>
    <property type="match status" value="1"/>
</dbReference>
<keyword evidence="5" id="KW-0645">Protease</keyword>
<feature type="compositionally biased region" description="Basic and acidic residues" evidence="2">
    <location>
        <begin position="154"/>
        <end position="163"/>
    </location>
</feature>
<keyword evidence="3" id="KW-0732">Signal</keyword>
<dbReference type="PROSITE" id="PS50240">
    <property type="entry name" value="TRYPSIN_DOM"/>
    <property type="match status" value="1"/>
</dbReference>
<dbReference type="PANTHER" id="PTHR24253:SF35">
    <property type="entry name" value="THREONINE PROTEASE PRSS50-RELATED"/>
    <property type="match status" value="1"/>
</dbReference>
<evidence type="ECO:0000313" key="5">
    <source>
        <dbReference type="EMBL" id="GAB1294742.1"/>
    </source>
</evidence>
<name>A0ABQ0F698_APOSI</name>
<feature type="domain" description="Peptidase S1" evidence="4">
    <location>
        <begin position="149"/>
        <end position="404"/>
    </location>
</feature>
<feature type="compositionally biased region" description="Low complexity" evidence="2">
    <location>
        <begin position="91"/>
        <end position="108"/>
    </location>
</feature>
<dbReference type="CDD" id="cd00190">
    <property type="entry name" value="Tryp_SPc"/>
    <property type="match status" value="1"/>
</dbReference>
<feature type="region of interest" description="Disordered" evidence="2">
    <location>
        <begin position="1"/>
        <end position="22"/>
    </location>
</feature>
<gene>
    <name evidence="5" type="ORF">APTSU1_000997500</name>
</gene>
<evidence type="ECO:0000259" key="4">
    <source>
        <dbReference type="PROSITE" id="PS50240"/>
    </source>
</evidence>
<dbReference type="SUPFAM" id="SSF50494">
    <property type="entry name" value="Trypsin-like serine proteases"/>
    <property type="match status" value="1"/>
</dbReference>
<feature type="chain" id="PRO_5045944415" evidence="3">
    <location>
        <begin position="51"/>
        <end position="446"/>
    </location>
</feature>
<keyword evidence="5" id="KW-0378">Hydrolase</keyword>
<protein>
    <submittedName>
        <fullName evidence="5">Probable threonine protease PRSS50</fullName>
    </submittedName>
</protein>
<accession>A0ABQ0F698</accession>
<feature type="compositionally biased region" description="Low complexity" evidence="2">
    <location>
        <begin position="52"/>
        <end position="71"/>
    </location>
</feature>
<reference evidence="5 6" key="1">
    <citation type="submission" date="2024-08" db="EMBL/GenBank/DDBJ databases">
        <title>The draft genome of Apodemus speciosus.</title>
        <authorList>
            <person name="Nabeshima K."/>
            <person name="Suzuki S."/>
            <person name="Onuma M."/>
        </authorList>
    </citation>
    <scope>NUCLEOTIDE SEQUENCE [LARGE SCALE GENOMIC DNA]</scope>
    <source>
        <strain evidence="5">IB14-021</strain>
    </source>
</reference>
<feature type="region of interest" description="Disordered" evidence="2">
    <location>
        <begin position="138"/>
        <end position="163"/>
    </location>
</feature>
<keyword evidence="1" id="KW-1015">Disulfide bond</keyword>
<keyword evidence="6" id="KW-1185">Reference proteome</keyword>
<feature type="signal peptide" evidence="3">
    <location>
        <begin position="1"/>
        <end position="50"/>
    </location>
</feature>
<dbReference type="Proteomes" id="UP001623349">
    <property type="component" value="Unassembled WGS sequence"/>
</dbReference>
<dbReference type="GO" id="GO:0006508">
    <property type="term" value="P:proteolysis"/>
    <property type="evidence" value="ECO:0007669"/>
    <property type="project" value="UniProtKB-KW"/>
</dbReference>
<feature type="region of interest" description="Disordered" evidence="2">
    <location>
        <begin position="52"/>
        <end position="122"/>
    </location>
</feature>
<evidence type="ECO:0000256" key="2">
    <source>
        <dbReference type="SAM" id="MobiDB-lite"/>
    </source>
</evidence>
<sequence>MEPWCGAGVRGQGPLGPRVPGASRTRTRARAFLLLLLLLLLLLPRRPAGCSAIGGSPGSPSTTVPTSPRASCASRGICPAGRLRPPRQVQTTAPTATAATATAAKATATPPPNSHTTSKITTPLGTIGALGMVDTTKDAPKTKPSSLPFCGSSHEPDPTLRDPEAMTRRWPWMVSVQANGSHVCAGILIASQWVLTVAHCLSQTNVNYTVRVGSPWINQTAGTSSDVPVHQIIINSGYQPRRYWSWVGRAHDIGLLKLKWGLKYSKYVWPICLPGLEYVVEDSSLCTVTGWGYPKANGIWPQFRSLQEKEVSILNSKKCEHFYHKFSRIPSLVRIINSQMICASDNNREKFCYESTGEPLVCSSDGTWYLVGMMSWGPGCKKSEAPPIFLQVSHYQPWIWDRLSGAPWPFQPHPGPCSWLSFCFSSFWALCDTAVSLLASPPLECC</sequence>
<dbReference type="Gene3D" id="2.40.10.10">
    <property type="entry name" value="Trypsin-like serine proteases"/>
    <property type="match status" value="1"/>
</dbReference>
<dbReference type="PRINTS" id="PR00722">
    <property type="entry name" value="CHYMOTRYPSIN"/>
</dbReference>